<evidence type="ECO:0000313" key="2">
    <source>
        <dbReference type="Proteomes" id="UP001054945"/>
    </source>
</evidence>
<protein>
    <submittedName>
        <fullName evidence="1">Uncharacterized protein</fullName>
    </submittedName>
</protein>
<organism evidence="1 2">
    <name type="scientific">Caerostris extrusa</name>
    <name type="common">Bark spider</name>
    <name type="synonym">Caerostris bankana</name>
    <dbReference type="NCBI Taxonomy" id="172846"/>
    <lineage>
        <taxon>Eukaryota</taxon>
        <taxon>Metazoa</taxon>
        <taxon>Ecdysozoa</taxon>
        <taxon>Arthropoda</taxon>
        <taxon>Chelicerata</taxon>
        <taxon>Arachnida</taxon>
        <taxon>Araneae</taxon>
        <taxon>Araneomorphae</taxon>
        <taxon>Entelegynae</taxon>
        <taxon>Araneoidea</taxon>
        <taxon>Araneidae</taxon>
        <taxon>Caerostris</taxon>
    </lineage>
</organism>
<comment type="caution">
    <text evidence="1">The sequence shown here is derived from an EMBL/GenBank/DDBJ whole genome shotgun (WGS) entry which is preliminary data.</text>
</comment>
<dbReference type="Proteomes" id="UP001054945">
    <property type="component" value="Unassembled WGS sequence"/>
</dbReference>
<reference evidence="1 2" key="1">
    <citation type="submission" date="2021-06" db="EMBL/GenBank/DDBJ databases">
        <title>Caerostris extrusa draft genome.</title>
        <authorList>
            <person name="Kono N."/>
            <person name="Arakawa K."/>
        </authorList>
    </citation>
    <scope>NUCLEOTIDE SEQUENCE [LARGE SCALE GENOMIC DNA]</scope>
</reference>
<dbReference type="EMBL" id="BPLR01018086">
    <property type="protein sequence ID" value="GIY96780.1"/>
    <property type="molecule type" value="Genomic_DNA"/>
</dbReference>
<sequence length="95" mass="11099">MLRGIDSQGDSLEKPFNGLRTMKKSQEFSAYIAFKDFKKILLTLCIGFSEIFLSLLEDFLRRVLSYERKSEFRMMFRGIDIQGDGLEKPSMVFEL</sequence>
<proteinExistence type="predicted"/>
<accession>A0AAV4XS60</accession>
<evidence type="ECO:0000313" key="1">
    <source>
        <dbReference type="EMBL" id="GIY96780.1"/>
    </source>
</evidence>
<dbReference type="AlphaFoldDB" id="A0AAV4XS60"/>
<name>A0AAV4XS60_CAEEX</name>
<keyword evidence="2" id="KW-1185">Reference proteome</keyword>
<gene>
    <name evidence="1" type="ORF">CEXT_135521</name>
</gene>